<sequence>MRPPCSPLLLSLLRLYHDPLIDAAVRSTGALSQAPIADAALMTVSPDPVPLGSLVVPSPYNTPLDAANPVSTTTSPTKTSATSTSLGLPVLHHGTSVNTSLLVVAVCRPSGPRAWLHQPAQHSNLGCLFSLPVLPLLSPHESCCSLAL</sequence>
<protein>
    <submittedName>
        <fullName evidence="1">Uncharacterized protein</fullName>
    </submittedName>
</protein>
<dbReference type="Proteomes" id="UP000076738">
    <property type="component" value="Unassembled WGS sequence"/>
</dbReference>
<organism evidence="1 2">
    <name type="scientific">Calocera viscosa (strain TUFC12733)</name>
    <dbReference type="NCBI Taxonomy" id="1330018"/>
    <lineage>
        <taxon>Eukaryota</taxon>
        <taxon>Fungi</taxon>
        <taxon>Dikarya</taxon>
        <taxon>Basidiomycota</taxon>
        <taxon>Agaricomycotina</taxon>
        <taxon>Dacrymycetes</taxon>
        <taxon>Dacrymycetales</taxon>
        <taxon>Dacrymycetaceae</taxon>
        <taxon>Calocera</taxon>
    </lineage>
</organism>
<gene>
    <name evidence="1" type="ORF">CALVIDRAFT_86472</name>
</gene>
<evidence type="ECO:0000313" key="1">
    <source>
        <dbReference type="EMBL" id="KZO97364.1"/>
    </source>
</evidence>
<accession>A0A167N5E7</accession>
<evidence type="ECO:0000313" key="2">
    <source>
        <dbReference type="Proteomes" id="UP000076738"/>
    </source>
</evidence>
<dbReference type="EMBL" id="KV417280">
    <property type="protein sequence ID" value="KZO97364.1"/>
    <property type="molecule type" value="Genomic_DNA"/>
</dbReference>
<reference evidence="1 2" key="1">
    <citation type="journal article" date="2016" name="Mol. Biol. Evol.">
        <title>Comparative Genomics of Early-Diverging Mushroom-Forming Fungi Provides Insights into the Origins of Lignocellulose Decay Capabilities.</title>
        <authorList>
            <person name="Nagy L.G."/>
            <person name="Riley R."/>
            <person name="Tritt A."/>
            <person name="Adam C."/>
            <person name="Daum C."/>
            <person name="Floudas D."/>
            <person name="Sun H."/>
            <person name="Yadav J.S."/>
            <person name="Pangilinan J."/>
            <person name="Larsson K.H."/>
            <person name="Matsuura K."/>
            <person name="Barry K."/>
            <person name="Labutti K."/>
            <person name="Kuo R."/>
            <person name="Ohm R.A."/>
            <person name="Bhattacharya S.S."/>
            <person name="Shirouzu T."/>
            <person name="Yoshinaga Y."/>
            <person name="Martin F.M."/>
            <person name="Grigoriev I.V."/>
            <person name="Hibbett D.S."/>
        </authorList>
    </citation>
    <scope>NUCLEOTIDE SEQUENCE [LARGE SCALE GENOMIC DNA]</scope>
    <source>
        <strain evidence="1 2">TUFC12733</strain>
    </source>
</reference>
<name>A0A167N5E7_CALVF</name>
<keyword evidence="2" id="KW-1185">Reference proteome</keyword>
<dbReference type="AlphaFoldDB" id="A0A167N5E7"/>
<proteinExistence type="predicted"/>